<feature type="region of interest" description="Disordered" evidence="3">
    <location>
        <begin position="917"/>
        <end position="960"/>
    </location>
</feature>
<feature type="domain" description="SH3" evidence="5">
    <location>
        <begin position="542"/>
        <end position="601"/>
    </location>
</feature>
<evidence type="ECO:0000256" key="2">
    <source>
        <dbReference type="PROSITE-ProRule" id="PRU00192"/>
    </source>
</evidence>
<feature type="compositionally biased region" description="Acidic residues" evidence="3">
    <location>
        <begin position="409"/>
        <end position="420"/>
    </location>
</feature>
<organism evidence="6 7">
    <name type="scientific">Patella caerulea</name>
    <name type="common">Rayed Mediterranean limpet</name>
    <dbReference type="NCBI Taxonomy" id="87958"/>
    <lineage>
        <taxon>Eukaryota</taxon>
        <taxon>Metazoa</taxon>
        <taxon>Spiralia</taxon>
        <taxon>Lophotrochozoa</taxon>
        <taxon>Mollusca</taxon>
        <taxon>Gastropoda</taxon>
        <taxon>Patellogastropoda</taxon>
        <taxon>Patelloidea</taxon>
        <taxon>Patellidae</taxon>
        <taxon>Patella</taxon>
    </lineage>
</organism>
<dbReference type="Proteomes" id="UP001347796">
    <property type="component" value="Unassembled WGS sequence"/>
</dbReference>
<name>A0AAN8JDP8_PATCE</name>
<keyword evidence="7" id="KW-1185">Reference proteome</keyword>
<dbReference type="EMBL" id="JAZGQO010000011">
    <property type="protein sequence ID" value="KAK6173165.1"/>
    <property type="molecule type" value="Genomic_DNA"/>
</dbReference>
<dbReference type="Pfam" id="PF14604">
    <property type="entry name" value="SH3_9"/>
    <property type="match status" value="1"/>
</dbReference>
<feature type="compositionally biased region" description="Pro residues" evidence="3">
    <location>
        <begin position="924"/>
        <end position="936"/>
    </location>
</feature>
<dbReference type="PANTHER" id="PTHR14206:SF7">
    <property type="entry name" value="INSULIN RECEPTOR SUBSTRATE 53 KDA, ISOFORM A"/>
    <property type="match status" value="1"/>
</dbReference>
<dbReference type="Pfam" id="PF00018">
    <property type="entry name" value="SH3_1"/>
    <property type="match status" value="1"/>
</dbReference>
<evidence type="ECO:0000256" key="4">
    <source>
        <dbReference type="SAM" id="Phobius"/>
    </source>
</evidence>
<feature type="region of interest" description="Disordered" evidence="3">
    <location>
        <begin position="639"/>
        <end position="719"/>
    </location>
</feature>
<dbReference type="GO" id="GO:0030838">
    <property type="term" value="P:positive regulation of actin filament polymerization"/>
    <property type="evidence" value="ECO:0007669"/>
    <property type="project" value="TreeGrafter"/>
</dbReference>
<evidence type="ECO:0000313" key="7">
    <source>
        <dbReference type="Proteomes" id="UP001347796"/>
    </source>
</evidence>
<feature type="region of interest" description="Disordered" evidence="3">
    <location>
        <begin position="403"/>
        <end position="423"/>
    </location>
</feature>
<dbReference type="GO" id="GO:0051764">
    <property type="term" value="P:actin crosslink formation"/>
    <property type="evidence" value="ECO:0007669"/>
    <property type="project" value="TreeGrafter"/>
</dbReference>
<sequence>MTTGNLSSDQIKTSYVDHSTSVTQVRMSGVTTMTSTPPISEMDVNSLIPSATKRSVSSSDSMDEIVSSYSNILLTSSDVQYNNDINSLSVSNTQEMYDQPFLSASVSSDVSPSISISTMTDPVTSQNHNSLISITSSMQMPSQTDIIVSSSRINVLPDSRMLPSASVSLSSIQPSSTFLGGSSTSAIVSSPGIGFTSDTSNIISSSTSAPGTSERDFDLTVLYIALPVSFIIILIVVIASLLGFNKRKKKRWTMRSDSRDLWMNPVSDISLPSNSITSNNVSSQPTEQPTEQSTQSTATVNNKNIAELDSKGIKIYRVVYPFDATLETQISLQKDDVVSVTEQAENGWFRGEVLGKTGWFPSSYVEEIKPPTLLEKMENESSLKKKSRVTSFLLKKKDKQRRRSRREQIDDEEDEIDDSEKDSGFVAEVINMSDIGSTVPIEVDDIDITQTSTGKLFKAVFMYKPACKGEIGLLEGDIIICKDRDRNGWMSGLNMRTNEDGWFPAVYVNEASEDDIPAEPTPKPVTYDQLTANKNRTSNQEGIGIEHKALYNYSSSKSEDLQFEAGDTIVVFETLDNGWWLGCHGEDVGWFPGSYVELADKSDDSSSNASSGIKNFSIFDDIDFASLKSDRSSAITLDGLTDGDKDLKTNDEKSKLKKRESKSALSADFKPARKAPAPPPGSAKVLPSGLKTGSLGQSNESLLENKENNTNVKSSEKPELPVRFVKRKLVKVPKNNTKKLRNLAVLPLPNERPLPPRPPPPKTNNHSKHKKYKPRQNTNQLNSNQPINDPVTNNGGSDVLAGIPAGQKRKSKPPKPPTRTQGVETSEPKTERHSLDVSLNSNEESLNNSVGPKILNRISAHLLDEVTDNTMTPKTAAKLRKVAPPVIPPLMNGDNKENCIEENGNEKEIMNDHDDIIQNELPSPNSPTKPPPPKSSPPKSHRNNQLNHEDPPEIPSKTKKTNLRIAVRSFRALEEGELSFDEGSFIMDINEECPRPGWCVGMLADGTTGIYPRTHVGNSRSQLQTEL</sequence>
<dbReference type="PRINTS" id="PR00452">
    <property type="entry name" value="SH3DOMAIN"/>
</dbReference>
<keyword evidence="4" id="KW-0812">Transmembrane</keyword>
<dbReference type="GO" id="GO:0005654">
    <property type="term" value="C:nucleoplasm"/>
    <property type="evidence" value="ECO:0007669"/>
    <property type="project" value="TreeGrafter"/>
</dbReference>
<dbReference type="SMART" id="SM00326">
    <property type="entry name" value="SH3"/>
    <property type="match status" value="4"/>
</dbReference>
<feature type="compositionally biased region" description="Basic residues" evidence="3">
    <location>
        <begin position="765"/>
        <end position="774"/>
    </location>
</feature>
<dbReference type="AlphaFoldDB" id="A0AAN8JDP8"/>
<dbReference type="InterPro" id="IPR001452">
    <property type="entry name" value="SH3_domain"/>
</dbReference>
<feature type="compositionally biased region" description="Basic and acidic residues" evidence="3">
    <location>
        <begin position="826"/>
        <end position="835"/>
    </location>
</feature>
<gene>
    <name evidence="6" type="ORF">SNE40_016673</name>
</gene>
<keyword evidence="1 2" id="KW-0728">SH3 domain</keyword>
<dbReference type="InterPro" id="IPR027681">
    <property type="entry name" value="IRSp53/IRTKS/Pinkbar"/>
</dbReference>
<keyword evidence="4" id="KW-1133">Transmembrane helix</keyword>
<dbReference type="Pfam" id="PF07653">
    <property type="entry name" value="SH3_2"/>
    <property type="match status" value="1"/>
</dbReference>
<proteinExistence type="predicted"/>
<evidence type="ECO:0000256" key="3">
    <source>
        <dbReference type="SAM" id="MobiDB-lite"/>
    </source>
</evidence>
<feature type="compositionally biased region" description="Low complexity" evidence="3">
    <location>
        <begin position="838"/>
        <end position="848"/>
    </location>
</feature>
<feature type="domain" description="SH3" evidence="5">
    <location>
        <begin position="452"/>
        <end position="513"/>
    </location>
</feature>
<feature type="compositionally biased region" description="Polar residues" evidence="3">
    <location>
        <begin position="775"/>
        <end position="796"/>
    </location>
</feature>
<dbReference type="SUPFAM" id="SSF50044">
    <property type="entry name" value="SH3-domain"/>
    <property type="match status" value="4"/>
</dbReference>
<feature type="domain" description="SH3" evidence="5">
    <location>
        <begin position="959"/>
        <end position="1021"/>
    </location>
</feature>
<feature type="compositionally biased region" description="Pro residues" evidence="3">
    <location>
        <begin position="750"/>
        <end position="762"/>
    </location>
</feature>
<dbReference type="PROSITE" id="PS50002">
    <property type="entry name" value="SH3"/>
    <property type="match status" value="4"/>
</dbReference>
<comment type="caution">
    <text evidence="6">The sequence shown here is derived from an EMBL/GenBank/DDBJ whole genome shotgun (WGS) entry which is preliminary data.</text>
</comment>
<evidence type="ECO:0000259" key="5">
    <source>
        <dbReference type="PROSITE" id="PS50002"/>
    </source>
</evidence>
<keyword evidence="4" id="KW-0472">Membrane</keyword>
<reference evidence="6 7" key="1">
    <citation type="submission" date="2024-01" db="EMBL/GenBank/DDBJ databases">
        <title>The genome of the rayed Mediterranean limpet Patella caerulea (Linnaeus, 1758).</title>
        <authorList>
            <person name="Anh-Thu Weber A."/>
            <person name="Halstead-Nussloch G."/>
        </authorList>
    </citation>
    <scope>NUCLEOTIDE SEQUENCE [LARGE SCALE GENOMIC DNA]</scope>
    <source>
        <strain evidence="6">AATW-2023a</strain>
        <tissue evidence="6">Whole specimen</tissue>
    </source>
</reference>
<dbReference type="Gene3D" id="2.30.30.40">
    <property type="entry name" value="SH3 Domains"/>
    <property type="match status" value="4"/>
</dbReference>
<feature type="transmembrane region" description="Helical" evidence="4">
    <location>
        <begin position="221"/>
        <end position="244"/>
    </location>
</feature>
<dbReference type="InterPro" id="IPR036028">
    <property type="entry name" value="SH3-like_dom_sf"/>
</dbReference>
<feature type="domain" description="SH3" evidence="5">
    <location>
        <begin position="311"/>
        <end position="370"/>
    </location>
</feature>
<evidence type="ECO:0000256" key="1">
    <source>
        <dbReference type="ARBA" id="ARBA00022443"/>
    </source>
</evidence>
<accession>A0AAN8JDP8</accession>
<dbReference type="PANTHER" id="PTHR14206">
    <property type="entry name" value="BRAIN-SPECIFIC ANGIOGENESIS INHIBITOR 1-ASSOCIATED PROTEIN 2"/>
    <property type="match status" value="1"/>
</dbReference>
<dbReference type="GO" id="GO:0005829">
    <property type="term" value="C:cytosol"/>
    <property type="evidence" value="ECO:0007669"/>
    <property type="project" value="TreeGrafter"/>
</dbReference>
<dbReference type="GO" id="GO:0051017">
    <property type="term" value="P:actin filament bundle assembly"/>
    <property type="evidence" value="ECO:0007669"/>
    <property type="project" value="TreeGrafter"/>
</dbReference>
<feature type="region of interest" description="Disordered" evidence="3">
    <location>
        <begin position="733"/>
        <end position="848"/>
    </location>
</feature>
<feature type="compositionally biased region" description="Low complexity" evidence="3">
    <location>
        <begin position="282"/>
        <end position="297"/>
    </location>
</feature>
<evidence type="ECO:0000313" key="6">
    <source>
        <dbReference type="EMBL" id="KAK6173165.1"/>
    </source>
</evidence>
<dbReference type="CDD" id="cd00174">
    <property type="entry name" value="SH3"/>
    <property type="match status" value="1"/>
</dbReference>
<protein>
    <recommendedName>
        <fullName evidence="5">SH3 domain-containing protein</fullName>
    </recommendedName>
</protein>
<feature type="compositionally biased region" description="Basic and acidic residues" evidence="3">
    <location>
        <begin position="642"/>
        <end position="654"/>
    </location>
</feature>
<feature type="region of interest" description="Disordered" evidence="3">
    <location>
        <begin position="273"/>
        <end position="301"/>
    </location>
</feature>